<keyword evidence="3" id="KW-1185">Reference proteome</keyword>
<evidence type="ECO:0000313" key="2">
    <source>
        <dbReference type="EMBL" id="ESP89744.1"/>
    </source>
</evidence>
<dbReference type="PATRIC" id="fig|1324957.4.peg.428"/>
<evidence type="ECO:0000259" key="1">
    <source>
        <dbReference type="Pfam" id="PF25292"/>
    </source>
</evidence>
<dbReference type="Pfam" id="PF25292">
    <property type="entry name" value="Beta-prop_CGLA"/>
    <property type="match status" value="1"/>
</dbReference>
<evidence type="ECO:0000313" key="3">
    <source>
        <dbReference type="Proteomes" id="UP000017840"/>
    </source>
</evidence>
<dbReference type="InterPro" id="IPR028994">
    <property type="entry name" value="Integrin_alpha_N"/>
</dbReference>
<accession>V4HP92</accession>
<feature type="domain" description="Lambda-carrageenase beta-propeller" evidence="1">
    <location>
        <begin position="164"/>
        <end position="219"/>
    </location>
</feature>
<reference evidence="2 3" key="1">
    <citation type="journal article" date="2013" name="Genome Announc.">
        <title>Draft Genome Sequence of 'Candidatus Halobonum tyrrellensis' Strain G22, Isolated from the Hypersaline Waters of Lake Tyrrell, Australia.</title>
        <authorList>
            <person name="Ugalde J.A."/>
            <person name="Narasingarao P."/>
            <person name="Kuo S."/>
            <person name="Podell S."/>
            <person name="Allen E.E."/>
        </authorList>
    </citation>
    <scope>NUCLEOTIDE SEQUENCE [LARGE SCALE GENOMIC DNA]</scope>
    <source>
        <strain evidence="2 3">G22</strain>
    </source>
</reference>
<comment type="caution">
    <text evidence="2">The sequence shown here is derived from an EMBL/GenBank/DDBJ whole genome shotgun (WGS) entry which is preliminary data.</text>
</comment>
<name>V4HP92_9EURY</name>
<dbReference type="Proteomes" id="UP000017840">
    <property type="component" value="Unassembled WGS sequence"/>
</dbReference>
<dbReference type="SUPFAM" id="SSF69318">
    <property type="entry name" value="Integrin alpha N-terminal domain"/>
    <property type="match status" value="1"/>
</dbReference>
<organism evidence="2 3">
    <name type="scientific">Candidatus Halobonum tyrrellensis G22</name>
    <dbReference type="NCBI Taxonomy" id="1324957"/>
    <lineage>
        <taxon>Archaea</taxon>
        <taxon>Methanobacteriati</taxon>
        <taxon>Methanobacteriota</taxon>
        <taxon>Stenosarchaea group</taxon>
        <taxon>Halobacteria</taxon>
        <taxon>Halobacteriales</taxon>
        <taxon>Haloferacaceae</taxon>
        <taxon>Candidatus Halobonum</taxon>
    </lineage>
</organism>
<dbReference type="EMBL" id="ASGZ01000005">
    <property type="protein sequence ID" value="ESP89744.1"/>
    <property type="molecule type" value="Genomic_DNA"/>
</dbReference>
<dbReference type="InterPro" id="IPR057420">
    <property type="entry name" value="Beta-prop_CGLA"/>
</dbReference>
<protein>
    <recommendedName>
        <fullName evidence="1">Lambda-carrageenase beta-propeller domain-containing protein</fullName>
    </recommendedName>
</protein>
<sequence>MDVLLAQGDDIDARHTPHEVTALTAIDLDGEVLWQVGDVDPRGGSHGADYPVQVWDVDGDGENEVCCVMDDRFLVIAGETGKISRSYDLPDPDAHDCIVPANVSGREYAGDVLLKDRYRRVWAIDLDADFEVHWTHEGNVGHYPWPHDFDGDGRDEVMAGYDFLDADGTPRWHADIEEEHADCIWVADVNGDGQSEILIGEGGLYAYTAEGEELWRNKKPREVQHVAPGDYREDGEGLDIAGLDRIVRGSGRNDGRDGIFLVNATGELFAEENRDPGGWLTIVEPMTGWTRGERDHLLAWRRGGGTNPALYDGSIDPVVSFPIDGHAAHADLCESGSEQVLLREEGTIHVFSEAETRLEPTGESLGQPKRLATATLYPGGER</sequence>
<gene>
    <name evidence="2" type="ORF">K933_02126</name>
</gene>
<dbReference type="STRING" id="1324957.K933_02126"/>
<dbReference type="AlphaFoldDB" id="V4HP92"/>
<proteinExistence type="predicted"/>